<dbReference type="InterPro" id="IPR036721">
    <property type="entry name" value="RCK_C_sf"/>
</dbReference>
<gene>
    <name evidence="9" type="ORF">BAZSYMB_SCAFFOLD00059_3</name>
</gene>
<evidence type="ECO:0000256" key="1">
    <source>
        <dbReference type="ARBA" id="ARBA00004141"/>
    </source>
</evidence>
<dbReference type="PANTHER" id="PTHR43652">
    <property type="entry name" value="BASIC AMINO ACID ANTIPORTER YFCC-RELATED"/>
    <property type="match status" value="1"/>
</dbReference>
<dbReference type="InterPro" id="IPR004680">
    <property type="entry name" value="Cit_transptr-like_dom"/>
</dbReference>
<evidence type="ECO:0000256" key="3">
    <source>
        <dbReference type="ARBA" id="ARBA00022692"/>
    </source>
</evidence>
<keyword evidence="3 7" id="KW-0812">Transmembrane</keyword>
<proteinExistence type="predicted"/>
<reference evidence="10" key="1">
    <citation type="submission" date="2016-06" db="EMBL/GenBank/DDBJ databases">
        <authorList>
            <person name="Petersen J."/>
            <person name="Sayavedra L."/>
        </authorList>
    </citation>
    <scope>NUCLEOTIDE SEQUENCE [LARGE SCALE GENOMIC DNA]</scope>
    <source>
        <strain evidence="10">BazSymB</strain>
    </source>
</reference>
<sequence>MLNKKDISAIIFAIFAVWLSTIAPTTSISWMLGILVLTIYLFAFEVVEVDEAAITIMIILGLSSLPWIHTLMGLEEGLVDNQRLFDGFSSNAVISIIAVMIIGAGLDKTGLMGRVATFILKVGGTSEPRVIPIISSTVGFISSFMQNVGAAALFIPVVSRISSRSGIPMSRLLMPMGFTAILGGTITMVGSSPLILLNDLILTTNQGLEVGQQMDTWGLFSVTPIGIALVIMGIVYFVIAGKFVLPATKKDQSESISAIEHFHQVYDIDYDLFEVNIPKDSNLVGMTLDDIETAAKIRIIAIQTIEGETFIGHHSVERGTTIQPQMTLGVLTTKEHLDAFVEGFHLELSDTIEKFSNLLSTQECGTAEIVIPPNSSLINQSARDIWLRKTYGIAMVALHRGGKTMQEGEGIRNIPFQSGDTLIVHTRWVDLDRLQSNTDFIVITSEYPRQEEYRPEKIKWASIFFAIALFLVLFTDIKLSIALMTGALGMILSGVIKIEEAYRAVSWKTVFLLASLIPLGMAVSKTGTALWIAQETVKVVGDMAPWVILSSIVVLATFFTLVMSNVGATILLVPIAVNIAIQVGEDPAVYALAVAIATSNSFLIPTHQVNALIMGPGGYKVADFIKAGGFMTILFIIVMMSMMSILF</sequence>
<dbReference type="InterPro" id="IPR051679">
    <property type="entry name" value="DASS-Related_Transporters"/>
</dbReference>
<evidence type="ECO:0000313" key="9">
    <source>
        <dbReference type="EMBL" id="SEH77309.1"/>
    </source>
</evidence>
<dbReference type="InterPro" id="IPR006037">
    <property type="entry name" value="RCK_C"/>
</dbReference>
<feature type="domain" description="RCK C-terminal" evidence="8">
    <location>
        <begin position="260"/>
        <end position="346"/>
    </location>
</feature>
<dbReference type="PANTHER" id="PTHR43652:SF2">
    <property type="entry name" value="BASIC AMINO ACID ANTIPORTER YFCC-RELATED"/>
    <property type="match status" value="1"/>
</dbReference>
<evidence type="ECO:0000256" key="5">
    <source>
        <dbReference type="ARBA" id="ARBA00022989"/>
    </source>
</evidence>
<dbReference type="GO" id="GO:0005886">
    <property type="term" value="C:plasma membrane"/>
    <property type="evidence" value="ECO:0007669"/>
    <property type="project" value="TreeGrafter"/>
</dbReference>
<feature type="transmembrane region" description="Helical" evidence="7">
    <location>
        <begin position="217"/>
        <end position="239"/>
    </location>
</feature>
<dbReference type="AlphaFoldDB" id="A0A1H6KUR1"/>
<evidence type="ECO:0000256" key="6">
    <source>
        <dbReference type="ARBA" id="ARBA00023136"/>
    </source>
</evidence>
<dbReference type="PROSITE" id="PS51202">
    <property type="entry name" value="RCK_C"/>
    <property type="match status" value="2"/>
</dbReference>
<feature type="transmembrane region" description="Helical" evidence="7">
    <location>
        <begin position="84"/>
        <end position="106"/>
    </location>
</feature>
<keyword evidence="5 7" id="KW-1133">Transmembrane helix</keyword>
<dbReference type="EMBL" id="CVUD02000129">
    <property type="protein sequence ID" value="SEH77309.1"/>
    <property type="molecule type" value="Genomic_DNA"/>
</dbReference>
<feature type="transmembrane region" description="Helical" evidence="7">
    <location>
        <begin position="546"/>
        <end position="575"/>
    </location>
</feature>
<accession>A0A1H6KUR1</accession>
<feature type="transmembrane region" description="Helical" evidence="7">
    <location>
        <begin position="52"/>
        <end position="72"/>
    </location>
</feature>
<feature type="domain" description="RCK C-terminal" evidence="8">
    <location>
        <begin position="353"/>
        <end position="440"/>
    </location>
</feature>
<evidence type="ECO:0000256" key="2">
    <source>
        <dbReference type="ARBA" id="ARBA00022448"/>
    </source>
</evidence>
<feature type="transmembrane region" description="Helical" evidence="7">
    <location>
        <begin position="7"/>
        <end position="40"/>
    </location>
</feature>
<feature type="transmembrane region" description="Helical" evidence="7">
    <location>
        <begin position="458"/>
        <end position="475"/>
    </location>
</feature>
<feature type="transmembrane region" description="Helical" evidence="7">
    <location>
        <begin position="176"/>
        <end position="197"/>
    </location>
</feature>
<dbReference type="STRING" id="235205.BAZSYMB_SCAFFOLD00059_3"/>
<comment type="subcellular location">
    <subcellularLocation>
        <location evidence="1">Membrane</location>
        <topology evidence="1">Multi-pass membrane protein</topology>
    </subcellularLocation>
</comment>
<organism evidence="9 10">
    <name type="scientific">Bathymodiolus azoricus thioautotrophic gill symbiont</name>
    <dbReference type="NCBI Taxonomy" id="235205"/>
    <lineage>
        <taxon>Bacteria</taxon>
        <taxon>Pseudomonadati</taxon>
        <taxon>Pseudomonadota</taxon>
        <taxon>Gammaproteobacteria</taxon>
        <taxon>sulfur-oxidizing symbionts</taxon>
    </lineage>
</organism>
<evidence type="ECO:0000259" key="8">
    <source>
        <dbReference type="PROSITE" id="PS51202"/>
    </source>
</evidence>
<keyword evidence="6 7" id="KW-0472">Membrane</keyword>
<evidence type="ECO:0000313" key="10">
    <source>
        <dbReference type="Proteomes" id="UP000198559"/>
    </source>
</evidence>
<keyword evidence="2" id="KW-0813">Transport</keyword>
<dbReference type="Pfam" id="PF03600">
    <property type="entry name" value="CitMHS"/>
    <property type="match status" value="1"/>
</dbReference>
<dbReference type="Proteomes" id="UP000198559">
    <property type="component" value="Unassembled WGS sequence"/>
</dbReference>
<dbReference type="SUPFAM" id="SSF116726">
    <property type="entry name" value="TrkA C-terminal domain-like"/>
    <property type="match status" value="2"/>
</dbReference>
<evidence type="ECO:0000256" key="7">
    <source>
        <dbReference type="SAM" id="Phobius"/>
    </source>
</evidence>
<feature type="transmembrane region" description="Helical" evidence="7">
    <location>
        <begin position="510"/>
        <end position="534"/>
    </location>
</feature>
<name>A0A1H6KUR1_9GAMM</name>
<protein>
    <submittedName>
        <fullName evidence="9">Sulfur deprivation response regulator</fullName>
    </submittedName>
</protein>
<feature type="transmembrane region" description="Helical" evidence="7">
    <location>
        <begin position="587"/>
        <end position="604"/>
    </location>
</feature>
<feature type="transmembrane region" description="Helical" evidence="7">
    <location>
        <begin position="624"/>
        <end position="646"/>
    </location>
</feature>
<keyword evidence="4" id="KW-0677">Repeat</keyword>
<dbReference type="Gene3D" id="3.30.70.1450">
    <property type="entry name" value="Regulator of K+ conductance, C-terminal domain"/>
    <property type="match status" value="2"/>
</dbReference>
<dbReference type="GO" id="GO:0008324">
    <property type="term" value="F:monoatomic cation transmembrane transporter activity"/>
    <property type="evidence" value="ECO:0007669"/>
    <property type="project" value="InterPro"/>
</dbReference>
<feature type="transmembrane region" description="Helical" evidence="7">
    <location>
        <begin position="481"/>
        <end position="498"/>
    </location>
</feature>
<dbReference type="Pfam" id="PF02080">
    <property type="entry name" value="TrkA_C"/>
    <property type="match status" value="1"/>
</dbReference>
<dbReference type="GO" id="GO:0006813">
    <property type="term" value="P:potassium ion transport"/>
    <property type="evidence" value="ECO:0007669"/>
    <property type="project" value="InterPro"/>
</dbReference>
<evidence type="ECO:0000256" key="4">
    <source>
        <dbReference type="ARBA" id="ARBA00022737"/>
    </source>
</evidence>